<name>A0AAD7ZF16_DIPPU</name>
<evidence type="ECO:0000313" key="3">
    <source>
        <dbReference type="Proteomes" id="UP001233999"/>
    </source>
</evidence>
<feature type="region of interest" description="Disordered" evidence="1">
    <location>
        <begin position="39"/>
        <end position="60"/>
    </location>
</feature>
<dbReference type="EMBL" id="JASPKZ010008694">
    <property type="protein sequence ID" value="KAJ9579097.1"/>
    <property type="molecule type" value="Genomic_DNA"/>
</dbReference>
<accession>A0AAD7ZF16</accession>
<comment type="caution">
    <text evidence="2">The sequence shown here is derived from an EMBL/GenBank/DDBJ whole genome shotgun (WGS) entry which is preliminary data.</text>
</comment>
<feature type="region of interest" description="Disordered" evidence="1">
    <location>
        <begin position="93"/>
        <end position="117"/>
    </location>
</feature>
<sequence length="182" mass="20855">MSAIDSCRAEEQESFLAMEDSGIDSDPKHQNMQEDGRIFTASDSSCSSTTVPSPQKTNVKQLHKKLEQRIEQAKKIQRIQEYKKNSTLIPIQRLPIPSKSSSNAHREQQPLVDWETDESDEDINFFPLSRMKDGKQELTDTFSIEDFEVSPDEDDLNLLPPKPMYQRCACCIVPVDWKCTLM</sequence>
<protein>
    <submittedName>
        <fullName evidence="2">Uncharacterized protein</fullName>
    </submittedName>
</protein>
<evidence type="ECO:0000313" key="2">
    <source>
        <dbReference type="EMBL" id="KAJ9579097.1"/>
    </source>
</evidence>
<proteinExistence type="predicted"/>
<keyword evidence="3" id="KW-1185">Reference proteome</keyword>
<feature type="compositionally biased region" description="Low complexity" evidence="1">
    <location>
        <begin position="40"/>
        <end position="53"/>
    </location>
</feature>
<organism evidence="2 3">
    <name type="scientific">Diploptera punctata</name>
    <name type="common">Pacific beetle cockroach</name>
    <dbReference type="NCBI Taxonomy" id="6984"/>
    <lineage>
        <taxon>Eukaryota</taxon>
        <taxon>Metazoa</taxon>
        <taxon>Ecdysozoa</taxon>
        <taxon>Arthropoda</taxon>
        <taxon>Hexapoda</taxon>
        <taxon>Insecta</taxon>
        <taxon>Pterygota</taxon>
        <taxon>Neoptera</taxon>
        <taxon>Polyneoptera</taxon>
        <taxon>Dictyoptera</taxon>
        <taxon>Blattodea</taxon>
        <taxon>Blaberoidea</taxon>
        <taxon>Blaberidae</taxon>
        <taxon>Diplopterinae</taxon>
        <taxon>Diploptera</taxon>
    </lineage>
</organism>
<reference evidence="2" key="1">
    <citation type="journal article" date="2023" name="IScience">
        <title>Live-bearing cockroach genome reveals convergent evolutionary mechanisms linked to viviparity in insects and beyond.</title>
        <authorList>
            <person name="Fouks B."/>
            <person name="Harrison M.C."/>
            <person name="Mikhailova A.A."/>
            <person name="Marchal E."/>
            <person name="English S."/>
            <person name="Carruthers M."/>
            <person name="Jennings E.C."/>
            <person name="Chiamaka E.L."/>
            <person name="Frigard R.A."/>
            <person name="Pippel M."/>
            <person name="Attardo G.M."/>
            <person name="Benoit J.B."/>
            <person name="Bornberg-Bauer E."/>
            <person name="Tobe S.S."/>
        </authorList>
    </citation>
    <scope>NUCLEOTIDE SEQUENCE</scope>
    <source>
        <strain evidence="2">Stay&amp;Tobe</strain>
    </source>
</reference>
<dbReference type="Proteomes" id="UP001233999">
    <property type="component" value="Unassembled WGS sequence"/>
</dbReference>
<reference evidence="2" key="2">
    <citation type="submission" date="2023-05" db="EMBL/GenBank/DDBJ databases">
        <authorList>
            <person name="Fouks B."/>
        </authorList>
    </citation>
    <scope>NUCLEOTIDE SEQUENCE</scope>
    <source>
        <strain evidence="2">Stay&amp;Tobe</strain>
        <tissue evidence="2">Testes</tissue>
    </source>
</reference>
<dbReference type="AlphaFoldDB" id="A0AAD7ZF16"/>
<gene>
    <name evidence="2" type="ORF">L9F63_024796</name>
</gene>
<evidence type="ECO:0000256" key="1">
    <source>
        <dbReference type="SAM" id="MobiDB-lite"/>
    </source>
</evidence>